<evidence type="ECO:0000256" key="7">
    <source>
        <dbReference type="ARBA" id="ARBA00023137"/>
    </source>
</evidence>
<keyword evidence="3" id="KW-0808">Transferase</keyword>
<feature type="transmembrane region" description="Helical" evidence="10">
    <location>
        <begin position="495"/>
        <end position="515"/>
    </location>
</feature>
<evidence type="ECO:0000256" key="2">
    <source>
        <dbReference type="ARBA" id="ARBA00011903"/>
    </source>
</evidence>
<dbReference type="InterPro" id="IPR050445">
    <property type="entry name" value="Bact_polysacc_biosynth/exp"/>
</dbReference>
<evidence type="ECO:0000256" key="5">
    <source>
        <dbReference type="ARBA" id="ARBA00022777"/>
    </source>
</evidence>
<dbReference type="PANTHER" id="PTHR32309">
    <property type="entry name" value="TYROSINE-PROTEIN KINASE"/>
    <property type="match status" value="1"/>
</dbReference>
<keyword evidence="14" id="KW-1185">Reference proteome</keyword>
<dbReference type="EC" id="2.7.10.2" evidence="2"/>
<dbReference type="Pfam" id="PF13614">
    <property type="entry name" value="AAA_31"/>
    <property type="match status" value="1"/>
</dbReference>
<dbReference type="Gene3D" id="3.40.50.300">
    <property type="entry name" value="P-loop containing nucleotide triphosphate hydrolases"/>
    <property type="match status" value="1"/>
</dbReference>
<feature type="transmembrane region" description="Helical" evidence="10">
    <location>
        <begin position="26"/>
        <end position="44"/>
    </location>
</feature>
<keyword evidence="4" id="KW-0547">Nucleotide-binding</keyword>
<dbReference type="GO" id="GO:0005524">
    <property type="term" value="F:ATP binding"/>
    <property type="evidence" value="ECO:0007669"/>
    <property type="project" value="UniProtKB-KW"/>
</dbReference>
<evidence type="ECO:0000256" key="6">
    <source>
        <dbReference type="ARBA" id="ARBA00022840"/>
    </source>
</evidence>
<comment type="catalytic activity">
    <reaction evidence="8">
        <text>L-tyrosyl-[protein] + ATP = O-phospho-L-tyrosyl-[protein] + ADP + H(+)</text>
        <dbReference type="Rhea" id="RHEA:10596"/>
        <dbReference type="Rhea" id="RHEA-COMP:10136"/>
        <dbReference type="Rhea" id="RHEA-COMP:20101"/>
        <dbReference type="ChEBI" id="CHEBI:15378"/>
        <dbReference type="ChEBI" id="CHEBI:30616"/>
        <dbReference type="ChEBI" id="CHEBI:46858"/>
        <dbReference type="ChEBI" id="CHEBI:61978"/>
        <dbReference type="ChEBI" id="CHEBI:456216"/>
        <dbReference type="EC" id="2.7.10.2"/>
    </reaction>
</comment>
<dbReference type="EMBL" id="JABSNO010000002">
    <property type="protein sequence ID" value="NRS91239.1"/>
    <property type="molecule type" value="Genomic_DNA"/>
</dbReference>
<dbReference type="Pfam" id="PF13807">
    <property type="entry name" value="GNVR"/>
    <property type="match status" value="1"/>
</dbReference>
<feature type="domain" description="Tyrosine-protein kinase G-rich" evidence="12">
    <location>
        <begin position="445"/>
        <end position="513"/>
    </location>
</feature>
<dbReference type="PANTHER" id="PTHR32309:SF13">
    <property type="entry name" value="FERRIC ENTEROBACTIN TRANSPORT PROTEIN FEPE"/>
    <property type="match status" value="1"/>
</dbReference>
<dbReference type="AlphaFoldDB" id="A0A8J8G4R3"/>
<evidence type="ECO:0000259" key="11">
    <source>
        <dbReference type="Pfam" id="PF13614"/>
    </source>
</evidence>
<dbReference type="CDD" id="cd05387">
    <property type="entry name" value="BY-kinase"/>
    <property type="match status" value="1"/>
</dbReference>
<comment type="caution">
    <text evidence="13">The sequence shown here is derived from an EMBL/GenBank/DDBJ whole genome shotgun (WGS) entry which is preliminary data.</text>
</comment>
<sequence>MDSNNTNSSESEINIGEIIQPYLKRWFWFVVGAFLAIVAAYFYLKTQKSVFEVASTVLIKDAKPSSGGQDFAALRDISGLGGISSNGIDNEMEIFKSKKLMNTVVGNLGLETNIFRSGKFQDTELFENQSPIIVKIINEKDKLKYPEVPINLNISGNKITLSSDEMATVETVFNKTINLPFANIIILKNKNYIVDKKNPNLTDLMLYISTKEAKTNSLQSDLKVSLVNKDVTVIKLVMNATVVDKAKKIINELVTVYNADAIDDKNTESKKTAEFIQDRIAQIGNELGAVENEKEQFKQTNNITDIAVEAGIGLQVSADARAKQLEIESQLALSSSLLSFVNKSGSYQVLPANVGLDNPGTIANISIYNNLILERNRLLENATPQNPLVVDVTKQINSIRPTVAQSLQKNISGLQMAKSSYQTEQNRVQGRISKIPAQEKRFRSIERQQEIKESLYLLLLQKREENAISLEITSNKARVLDQAYLGMQVAPKPNIILLAALVAGLLLPLVLIYLLELLNNKIRSKHDLELLSHGKSVIGEIPKLEKNQEELVQINDISPMAEAFRILITNMNFMLPKNAIDGKVIIVTSTVKGEGKTFVSVNLSLTLANPGRKVIVIGSDVRNPQLQRYNAASKGLIGLSEYLHDNTTTLQDIVHTSSYNPNCDVIYSGSIPPNPTDLFTNGRYDVLLDQLKVQYDYIILDTAPLMLVTDTLLISDYADATLYVTRSQYTEKSLIEFARKNVESGKIKNVGFVLNAVSNDYFGYGNKYGYGYAAEERTFLQKLKARIFQ</sequence>
<evidence type="ECO:0000256" key="4">
    <source>
        <dbReference type="ARBA" id="ARBA00022741"/>
    </source>
</evidence>
<feature type="domain" description="AAA" evidence="11">
    <location>
        <begin position="583"/>
        <end position="717"/>
    </location>
</feature>
<dbReference type="InterPro" id="IPR027417">
    <property type="entry name" value="P-loop_NTPase"/>
</dbReference>
<organism evidence="13 14">
    <name type="scientific">Frigoriflavimonas asaccharolytica</name>
    <dbReference type="NCBI Taxonomy" id="2735899"/>
    <lineage>
        <taxon>Bacteria</taxon>
        <taxon>Pseudomonadati</taxon>
        <taxon>Bacteroidota</taxon>
        <taxon>Flavobacteriia</taxon>
        <taxon>Flavobacteriales</taxon>
        <taxon>Weeksellaceae</taxon>
        <taxon>Frigoriflavimonas</taxon>
    </lineage>
</organism>
<keyword evidence="10" id="KW-0812">Transmembrane</keyword>
<dbReference type="InterPro" id="IPR032807">
    <property type="entry name" value="GNVR"/>
</dbReference>
<evidence type="ECO:0000256" key="8">
    <source>
        <dbReference type="ARBA" id="ARBA00051245"/>
    </source>
</evidence>
<dbReference type="InterPro" id="IPR025669">
    <property type="entry name" value="AAA_dom"/>
</dbReference>
<evidence type="ECO:0000256" key="3">
    <source>
        <dbReference type="ARBA" id="ARBA00022679"/>
    </source>
</evidence>
<proteinExistence type="inferred from homology"/>
<evidence type="ECO:0000313" key="13">
    <source>
        <dbReference type="EMBL" id="NRS91239.1"/>
    </source>
</evidence>
<comment type="similarity">
    <text evidence="1">Belongs to the CpsD/CapB family.</text>
</comment>
<keyword evidence="6" id="KW-0067">ATP-binding</keyword>
<dbReference type="Proteomes" id="UP000610746">
    <property type="component" value="Unassembled WGS sequence"/>
</dbReference>
<dbReference type="SUPFAM" id="SSF52540">
    <property type="entry name" value="P-loop containing nucleoside triphosphate hydrolases"/>
    <property type="match status" value="1"/>
</dbReference>
<dbReference type="GO" id="GO:0004715">
    <property type="term" value="F:non-membrane spanning protein tyrosine kinase activity"/>
    <property type="evidence" value="ECO:0007669"/>
    <property type="project" value="UniProtKB-EC"/>
</dbReference>
<evidence type="ECO:0000256" key="9">
    <source>
        <dbReference type="SAM" id="Coils"/>
    </source>
</evidence>
<keyword evidence="5" id="KW-0418">Kinase</keyword>
<evidence type="ECO:0000256" key="1">
    <source>
        <dbReference type="ARBA" id="ARBA00007316"/>
    </source>
</evidence>
<protein>
    <recommendedName>
        <fullName evidence="2">non-specific protein-tyrosine kinase</fullName>
        <ecNumber evidence="2">2.7.10.2</ecNumber>
    </recommendedName>
</protein>
<feature type="coiled-coil region" evidence="9">
    <location>
        <begin position="273"/>
        <end position="300"/>
    </location>
</feature>
<name>A0A8J8G4R3_9FLAO</name>
<gene>
    <name evidence="13" type="ORF">HNQ03_000305</name>
</gene>
<accession>A0A8J8G4R3</accession>
<evidence type="ECO:0000313" key="14">
    <source>
        <dbReference type="Proteomes" id="UP000610746"/>
    </source>
</evidence>
<keyword evidence="10" id="KW-1133">Transmembrane helix</keyword>
<dbReference type="NCBIfam" id="TIGR01007">
    <property type="entry name" value="eps_fam"/>
    <property type="match status" value="1"/>
</dbReference>
<keyword evidence="10" id="KW-0472">Membrane</keyword>
<evidence type="ECO:0000256" key="10">
    <source>
        <dbReference type="SAM" id="Phobius"/>
    </source>
</evidence>
<evidence type="ECO:0000259" key="12">
    <source>
        <dbReference type="Pfam" id="PF13807"/>
    </source>
</evidence>
<keyword evidence="7" id="KW-0829">Tyrosine-protein kinase</keyword>
<reference evidence="13" key="1">
    <citation type="submission" date="2020-05" db="EMBL/GenBank/DDBJ databases">
        <title>Genomic Encyclopedia of Type Strains, Phase IV (KMG-V): Genome sequencing to study the core and pangenomes of soil and plant-associated prokaryotes.</title>
        <authorList>
            <person name="Whitman W."/>
        </authorList>
    </citation>
    <scope>NUCLEOTIDE SEQUENCE</scope>
    <source>
        <strain evidence="13">16F</strain>
    </source>
</reference>
<dbReference type="RefSeq" id="WP_173777877.1">
    <property type="nucleotide sequence ID" value="NZ_JABSNO010000002.1"/>
</dbReference>
<dbReference type="GO" id="GO:0005886">
    <property type="term" value="C:plasma membrane"/>
    <property type="evidence" value="ECO:0007669"/>
    <property type="project" value="TreeGrafter"/>
</dbReference>
<keyword evidence="9" id="KW-0175">Coiled coil</keyword>
<dbReference type="InterPro" id="IPR005702">
    <property type="entry name" value="Wzc-like_C"/>
</dbReference>